<dbReference type="AlphaFoldDB" id="A0A8J7RFT4"/>
<dbReference type="EMBL" id="JAGGMV010000002">
    <property type="protein sequence ID" value="MBP2201554.1"/>
    <property type="molecule type" value="Genomic_DNA"/>
</dbReference>
<feature type="transmembrane region" description="Helical" evidence="1">
    <location>
        <begin position="20"/>
        <end position="36"/>
    </location>
</feature>
<dbReference type="GO" id="GO:0005886">
    <property type="term" value="C:plasma membrane"/>
    <property type="evidence" value="ECO:0007669"/>
    <property type="project" value="TreeGrafter"/>
</dbReference>
<evidence type="ECO:0000313" key="3">
    <source>
        <dbReference type="Proteomes" id="UP000740329"/>
    </source>
</evidence>
<dbReference type="GO" id="GO:0015661">
    <property type="term" value="F:L-lysine efflux transmembrane transporter activity"/>
    <property type="evidence" value="ECO:0007669"/>
    <property type="project" value="InterPro"/>
</dbReference>
<keyword evidence="1" id="KW-0812">Transmembrane</keyword>
<reference evidence="2" key="1">
    <citation type="submission" date="2021-03" db="EMBL/GenBank/DDBJ databases">
        <title>Genomic Encyclopedia of Type Strains, Phase IV (KMG-V): Genome sequencing to study the core and pangenomes of soil and plant-associated prokaryotes.</title>
        <authorList>
            <person name="Whitman W."/>
        </authorList>
    </citation>
    <scope>NUCLEOTIDE SEQUENCE</scope>
    <source>
        <strain evidence="2">C4</strain>
    </source>
</reference>
<dbReference type="PANTHER" id="PTHR35804">
    <property type="entry name" value="LYSINE EXPORTER LYSO"/>
    <property type="match status" value="1"/>
</dbReference>
<keyword evidence="1" id="KW-0472">Membrane</keyword>
<gene>
    <name evidence="2" type="ORF">J3E07_000966</name>
</gene>
<protein>
    <submittedName>
        <fullName evidence="2">Uncharacterized membrane protein YbjE (DUF340 family)</fullName>
    </submittedName>
</protein>
<organism evidence="2 3">
    <name type="scientific">Methanococcus voltae</name>
    <dbReference type="NCBI Taxonomy" id="2188"/>
    <lineage>
        <taxon>Archaea</taxon>
        <taxon>Methanobacteriati</taxon>
        <taxon>Methanobacteriota</taxon>
        <taxon>Methanomada group</taxon>
        <taxon>Methanococci</taxon>
        <taxon>Methanococcales</taxon>
        <taxon>Methanococcaceae</taxon>
        <taxon>Methanococcus</taxon>
    </lineage>
</organism>
<dbReference type="InterPro" id="IPR005642">
    <property type="entry name" value="LysO"/>
</dbReference>
<comment type="caution">
    <text evidence="2">The sequence shown here is derived from an EMBL/GenBank/DDBJ whole genome shotgun (WGS) entry which is preliminary data.</text>
</comment>
<proteinExistence type="predicted"/>
<feature type="transmembrane region" description="Helical" evidence="1">
    <location>
        <begin position="78"/>
        <end position="103"/>
    </location>
</feature>
<name>A0A8J7RFT4_METVO</name>
<accession>A0A8J7RFT4</accession>
<dbReference type="Pfam" id="PF03956">
    <property type="entry name" value="Lys_export"/>
    <property type="match status" value="1"/>
</dbReference>
<dbReference type="RefSeq" id="WP_209591024.1">
    <property type="nucleotide sequence ID" value="NZ_JAGGMV010000002.1"/>
</dbReference>
<sequence length="214" mass="23267">MIKSQFTSKNSTLKKITNKLSFTHIMLLALIVGYAVGKYTSMDFGNTYELMLYLMVFLIGVDLAKSDGLKSIRHVGKMGLILPAITILGAIVSAIIAIPLFGIPLKYSLAISTSVGWYSLAGPTIATYSTEFGLIAFLMNFMREIFTMMGYPLVIKKFPKDSAITLGGATSMDSTMPVVAKFGGNEYTMLSFVHGVILSALVPFILPLILMLPI</sequence>
<feature type="transmembrane region" description="Helical" evidence="1">
    <location>
        <begin position="48"/>
        <end position="66"/>
    </location>
</feature>
<evidence type="ECO:0000256" key="1">
    <source>
        <dbReference type="SAM" id="Phobius"/>
    </source>
</evidence>
<feature type="transmembrane region" description="Helical" evidence="1">
    <location>
        <begin position="115"/>
        <end position="141"/>
    </location>
</feature>
<dbReference type="PANTHER" id="PTHR35804:SF1">
    <property type="entry name" value="LYSINE EXPORTER LYSO"/>
    <property type="match status" value="1"/>
</dbReference>
<feature type="transmembrane region" description="Helical" evidence="1">
    <location>
        <begin position="192"/>
        <end position="212"/>
    </location>
</feature>
<keyword evidence="1" id="KW-1133">Transmembrane helix</keyword>
<dbReference type="Proteomes" id="UP000740329">
    <property type="component" value="Unassembled WGS sequence"/>
</dbReference>
<evidence type="ECO:0000313" key="2">
    <source>
        <dbReference type="EMBL" id="MBP2201554.1"/>
    </source>
</evidence>